<evidence type="ECO:0000313" key="1">
    <source>
        <dbReference type="EMBL" id="KAG8635906.1"/>
    </source>
</evidence>
<sequence>MHSDRGWMYARLKDGLLNPLFLEGLNEFISATKQFPDCLNGELIRCPLPRNVDISENTENYEGNLSIFMQSGRPIGKGRTRYLMDDEYKAAQMYILLNCPEVKPYIDIYIDQLRSNDPLVNDSQIDIKLESEFAIWFNNFAHDSCSNISNKFIISLAKSPLRSVTSYNGYMVNGYKFQSKSYCTSRATMNSGVCIKGSNYSNEESDYYGQLLEVIRLEYPGLPIKRVVLFKCNWFDPTPNVGTKIHSKYKLIDVNHKRSFNRYKPFVLGVQAIQVIYTSYPSLRRDKIEWWAAVKVKARSMIQLPTQENTQPDEEPFQQDEMEHTAIVIEIDDSTQQLNDPTGDVIEIDDGEENDEDETIIATETDDDDDDDDNNDLDVDSE</sequence>
<reference evidence="2" key="1">
    <citation type="journal article" date="2016" name="Nat. Biotechnol.">
        <title>Sequencing wild and cultivated cassava and related species reveals extensive interspecific hybridization and genetic diversity.</title>
        <authorList>
            <person name="Bredeson J.V."/>
            <person name="Lyons J.B."/>
            <person name="Prochnik S.E."/>
            <person name="Wu G.A."/>
            <person name="Ha C.M."/>
            <person name="Edsinger-Gonzales E."/>
            <person name="Grimwood J."/>
            <person name="Schmutz J."/>
            <person name="Rabbi I.Y."/>
            <person name="Egesi C."/>
            <person name="Nauluvula P."/>
            <person name="Lebot V."/>
            <person name="Ndunguru J."/>
            <person name="Mkamilo G."/>
            <person name="Bart R.S."/>
            <person name="Setter T.L."/>
            <person name="Gleadow R.M."/>
            <person name="Kulakow P."/>
            <person name="Ferguson M.E."/>
            <person name="Rounsley S."/>
            <person name="Rokhsar D.S."/>
        </authorList>
    </citation>
    <scope>NUCLEOTIDE SEQUENCE [LARGE SCALE GENOMIC DNA]</scope>
    <source>
        <strain evidence="2">cv. AM560-2</strain>
    </source>
</reference>
<keyword evidence="2" id="KW-1185">Reference proteome</keyword>
<protein>
    <submittedName>
        <fullName evidence="1">Uncharacterized protein</fullName>
    </submittedName>
</protein>
<gene>
    <name evidence="1" type="ORF">MANES_16G074801v8</name>
</gene>
<dbReference type="Proteomes" id="UP000091857">
    <property type="component" value="Chromosome 16"/>
</dbReference>
<accession>A0ACB7GB04</accession>
<name>A0ACB7GB04_MANES</name>
<evidence type="ECO:0000313" key="2">
    <source>
        <dbReference type="Proteomes" id="UP000091857"/>
    </source>
</evidence>
<dbReference type="EMBL" id="CM004402">
    <property type="protein sequence ID" value="KAG8635906.1"/>
    <property type="molecule type" value="Genomic_DNA"/>
</dbReference>
<proteinExistence type="predicted"/>
<comment type="caution">
    <text evidence="1">The sequence shown here is derived from an EMBL/GenBank/DDBJ whole genome shotgun (WGS) entry which is preliminary data.</text>
</comment>
<organism evidence="1 2">
    <name type="scientific">Manihot esculenta</name>
    <name type="common">Cassava</name>
    <name type="synonym">Jatropha manihot</name>
    <dbReference type="NCBI Taxonomy" id="3983"/>
    <lineage>
        <taxon>Eukaryota</taxon>
        <taxon>Viridiplantae</taxon>
        <taxon>Streptophyta</taxon>
        <taxon>Embryophyta</taxon>
        <taxon>Tracheophyta</taxon>
        <taxon>Spermatophyta</taxon>
        <taxon>Magnoliopsida</taxon>
        <taxon>eudicotyledons</taxon>
        <taxon>Gunneridae</taxon>
        <taxon>Pentapetalae</taxon>
        <taxon>rosids</taxon>
        <taxon>fabids</taxon>
        <taxon>Malpighiales</taxon>
        <taxon>Euphorbiaceae</taxon>
        <taxon>Crotonoideae</taxon>
        <taxon>Manihoteae</taxon>
        <taxon>Manihot</taxon>
    </lineage>
</organism>